<dbReference type="GO" id="GO:0005788">
    <property type="term" value="C:endoplasmic reticulum lumen"/>
    <property type="evidence" value="ECO:0007669"/>
    <property type="project" value="UniProtKB-SubCell"/>
</dbReference>
<dbReference type="EMBL" id="CP055898">
    <property type="protein sequence ID" value="QKX54686.1"/>
    <property type="molecule type" value="Genomic_DNA"/>
</dbReference>
<dbReference type="EC" id="5.3.4.1" evidence="5"/>
<evidence type="ECO:0000256" key="3">
    <source>
        <dbReference type="ARBA" id="ARBA00004319"/>
    </source>
</evidence>
<dbReference type="Pfam" id="PF00085">
    <property type="entry name" value="Thioredoxin"/>
    <property type="match status" value="1"/>
</dbReference>
<dbReference type="GO" id="GO:0003756">
    <property type="term" value="F:protein disulfide isomerase activity"/>
    <property type="evidence" value="ECO:0007669"/>
    <property type="project" value="UniProtKB-EC"/>
</dbReference>
<dbReference type="AlphaFoldDB" id="A0A7H8QLC6"/>
<evidence type="ECO:0000256" key="10">
    <source>
        <dbReference type="SAM" id="SignalP"/>
    </source>
</evidence>
<dbReference type="GeneID" id="55989284"/>
<keyword evidence="7" id="KW-0413">Isomerase</keyword>
<dbReference type="PANTHER" id="PTHR18929:SF132">
    <property type="entry name" value="PROTEIN DISULFIDE-ISOMERASE A3"/>
    <property type="match status" value="1"/>
</dbReference>
<dbReference type="InterPro" id="IPR013766">
    <property type="entry name" value="Thioredoxin_domain"/>
</dbReference>
<keyword evidence="13" id="KW-1185">Reference proteome</keyword>
<evidence type="ECO:0000256" key="2">
    <source>
        <dbReference type="ARBA" id="ARBA00002692"/>
    </source>
</evidence>
<evidence type="ECO:0000256" key="6">
    <source>
        <dbReference type="ARBA" id="ARBA00022824"/>
    </source>
</evidence>
<dbReference type="OrthoDB" id="427280at2759"/>
<evidence type="ECO:0000256" key="8">
    <source>
        <dbReference type="ARBA" id="ARBA00023284"/>
    </source>
</evidence>
<dbReference type="Gene3D" id="3.40.30.10">
    <property type="entry name" value="Glutaredoxin"/>
    <property type="match status" value="2"/>
</dbReference>
<name>A0A7H8QLC6_TALRU</name>
<comment type="subcellular location">
    <subcellularLocation>
        <location evidence="3">Endoplasmic reticulum lumen</location>
    </subcellularLocation>
</comment>
<dbReference type="SUPFAM" id="SSF52833">
    <property type="entry name" value="Thioredoxin-like"/>
    <property type="match status" value="2"/>
</dbReference>
<dbReference type="CDD" id="cd02982">
    <property type="entry name" value="PDI_b'_family"/>
    <property type="match status" value="1"/>
</dbReference>
<evidence type="ECO:0000256" key="7">
    <source>
        <dbReference type="ARBA" id="ARBA00023235"/>
    </source>
</evidence>
<evidence type="ECO:0000256" key="9">
    <source>
        <dbReference type="ARBA" id="ARBA00039846"/>
    </source>
</evidence>
<dbReference type="GO" id="GO:0006457">
    <property type="term" value="P:protein folding"/>
    <property type="evidence" value="ECO:0007669"/>
    <property type="project" value="TreeGrafter"/>
</dbReference>
<comment type="function">
    <text evidence="2">Participates in the folding of proteins containing disulfide bonds, may be involved in glycosylation, prolyl hydroxylation and triglyceride transfer.</text>
</comment>
<reference evidence="13" key="1">
    <citation type="submission" date="2020-06" db="EMBL/GenBank/DDBJ databases">
        <title>A chromosome-scale genome assembly of Talaromyces rugulosus W13939.</title>
        <authorList>
            <person name="Wang B."/>
            <person name="Guo L."/>
            <person name="Ye K."/>
            <person name="Wang L."/>
        </authorList>
    </citation>
    <scope>NUCLEOTIDE SEQUENCE [LARGE SCALE GENOMIC DNA]</scope>
    <source>
        <strain evidence="13">W13939</strain>
    </source>
</reference>
<evidence type="ECO:0000259" key="11">
    <source>
        <dbReference type="Pfam" id="PF00085"/>
    </source>
</evidence>
<feature type="signal peptide" evidence="10">
    <location>
        <begin position="1"/>
        <end position="22"/>
    </location>
</feature>
<organism evidence="12 13">
    <name type="scientific">Talaromyces rugulosus</name>
    <name type="common">Penicillium rugulosum</name>
    <dbReference type="NCBI Taxonomy" id="121627"/>
    <lineage>
        <taxon>Eukaryota</taxon>
        <taxon>Fungi</taxon>
        <taxon>Dikarya</taxon>
        <taxon>Ascomycota</taxon>
        <taxon>Pezizomycotina</taxon>
        <taxon>Eurotiomycetes</taxon>
        <taxon>Eurotiomycetidae</taxon>
        <taxon>Eurotiales</taxon>
        <taxon>Trichocomaceae</taxon>
        <taxon>Talaromyces</taxon>
        <taxon>Talaromyces sect. Islandici</taxon>
    </lineage>
</organism>
<protein>
    <recommendedName>
        <fullName evidence="9">Protein disulfide-isomerase</fullName>
        <ecNumber evidence="5">5.3.4.1</ecNumber>
    </recommendedName>
</protein>
<evidence type="ECO:0000256" key="4">
    <source>
        <dbReference type="ARBA" id="ARBA00006347"/>
    </source>
</evidence>
<sequence>MLSKAQPSPWLWLLSILYVCCATAELQAINAKGFEERSLTQGIFIVAFCMPWFEPCKSLKVELVHATESFDKTSKVDVYEFDCSKDESFCLSLEVLSFPTIRVFDQRKWTRYRGRQKSLSYVNNCIESRYIANLERIVSHVLKQVMDPVTKIDEHNFSVMKSLDRPLMAFTRKEDDGPSYDLMDSLARQEFSNFAFVGELAVDSPLLTGLAIGRKPPFITVFNALDETTPIYDGPFRRDELLKFSNKVSSPLITPLQLDNIVRFMQSGLPLAMILSANDAERKSIASSIDDIAMRYRGKVNFVTVDAEKHSFTLAPLGLDASMLPAFAIQTNDNVFKLNQDLDRHSHVAIDELVQQSLRSVEFKVQ</sequence>
<evidence type="ECO:0000256" key="5">
    <source>
        <dbReference type="ARBA" id="ARBA00012723"/>
    </source>
</evidence>
<keyword evidence="10" id="KW-0732">Signal</keyword>
<gene>
    <name evidence="12" type="ORF">TRUGW13939_01774</name>
</gene>
<evidence type="ECO:0000256" key="1">
    <source>
        <dbReference type="ARBA" id="ARBA00001182"/>
    </source>
</evidence>
<dbReference type="GO" id="GO:0034976">
    <property type="term" value="P:response to endoplasmic reticulum stress"/>
    <property type="evidence" value="ECO:0007669"/>
    <property type="project" value="TreeGrafter"/>
</dbReference>
<dbReference type="Proteomes" id="UP000509510">
    <property type="component" value="Chromosome I"/>
</dbReference>
<comment type="catalytic activity">
    <reaction evidence="1">
        <text>Catalyzes the rearrangement of -S-S- bonds in proteins.</text>
        <dbReference type="EC" id="5.3.4.1"/>
    </reaction>
</comment>
<dbReference type="CDD" id="cd02961">
    <property type="entry name" value="PDI_a_family"/>
    <property type="match status" value="1"/>
</dbReference>
<feature type="chain" id="PRO_5028884030" description="Protein disulfide-isomerase" evidence="10">
    <location>
        <begin position="23"/>
        <end position="366"/>
    </location>
</feature>
<keyword evidence="8" id="KW-0676">Redox-active center</keyword>
<evidence type="ECO:0000313" key="13">
    <source>
        <dbReference type="Proteomes" id="UP000509510"/>
    </source>
</evidence>
<dbReference type="PANTHER" id="PTHR18929">
    <property type="entry name" value="PROTEIN DISULFIDE ISOMERASE"/>
    <property type="match status" value="1"/>
</dbReference>
<feature type="domain" description="Thioredoxin" evidence="11">
    <location>
        <begin position="29"/>
        <end position="116"/>
    </location>
</feature>
<accession>A0A7H8QLC6</accession>
<dbReference type="RefSeq" id="XP_035340865.1">
    <property type="nucleotide sequence ID" value="XM_035484972.1"/>
</dbReference>
<dbReference type="KEGG" id="trg:TRUGW13939_01774"/>
<evidence type="ECO:0000313" key="12">
    <source>
        <dbReference type="EMBL" id="QKX54686.1"/>
    </source>
</evidence>
<keyword evidence="6" id="KW-0256">Endoplasmic reticulum</keyword>
<comment type="similarity">
    <text evidence="4">Belongs to the protein disulfide isomerase family.</text>
</comment>
<proteinExistence type="inferred from homology"/>
<dbReference type="Pfam" id="PF13848">
    <property type="entry name" value="Thioredoxin_6"/>
    <property type="match status" value="1"/>
</dbReference>
<dbReference type="InterPro" id="IPR036249">
    <property type="entry name" value="Thioredoxin-like_sf"/>
</dbReference>